<feature type="compositionally biased region" description="Pro residues" evidence="1">
    <location>
        <begin position="387"/>
        <end position="401"/>
    </location>
</feature>
<dbReference type="NCBIfam" id="TIGR03624">
    <property type="entry name" value="putative hydrolase"/>
    <property type="match status" value="1"/>
</dbReference>
<feature type="region of interest" description="Disordered" evidence="1">
    <location>
        <begin position="376"/>
        <end position="421"/>
    </location>
</feature>
<comment type="caution">
    <text evidence="2">The sequence shown here is derived from an EMBL/GenBank/DDBJ whole genome shotgun (WGS) entry which is preliminary data.</text>
</comment>
<accession>A0ABV8KLD2</accession>
<dbReference type="Pfam" id="PF10103">
    <property type="entry name" value="Zincin_2"/>
    <property type="match status" value="1"/>
</dbReference>
<dbReference type="InterPro" id="IPR018766">
    <property type="entry name" value="Zinicin_2"/>
</dbReference>
<organism evidence="2 3">
    <name type="scientific">Micromonospora zhanjiangensis</name>
    <dbReference type="NCBI Taxonomy" id="1522057"/>
    <lineage>
        <taxon>Bacteria</taxon>
        <taxon>Bacillati</taxon>
        <taxon>Actinomycetota</taxon>
        <taxon>Actinomycetes</taxon>
        <taxon>Micromonosporales</taxon>
        <taxon>Micromonosporaceae</taxon>
        <taxon>Micromonospora</taxon>
    </lineage>
</organism>
<keyword evidence="2" id="KW-0482">Metalloprotease</keyword>
<keyword evidence="3" id="KW-1185">Reference proteome</keyword>
<gene>
    <name evidence="2" type="ORF">ACFOX0_13425</name>
</gene>
<dbReference type="GO" id="GO:0008237">
    <property type="term" value="F:metallopeptidase activity"/>
    <property type="evidence" value="ECO:0007669"/>
    <property type="project" value="UniProtKB-KW"/>
</dbReference>
<evidence type="ECO:0000313" key="3">
    <source>
        <dbReference type="Proteomes" id="UP001595868"/>
    </source>
</evidence>
<evidence type="ECO:0000256" key="1">
    <source>
        <dbReference type="SAM" id="MobiDB-lite"/>
    </source>
</evidence>
<dbReference type="Proteomes" id="UP001595868">
    <property type="component" value="Unassembled WGS sequence"/>
</dbReference>
<dbReference type="PANTHER" id="PTHR39420:SF2">
    <property type="entry name" value="HYDROLASE"/>
    <property type="match status" value="1"/>
</dbReference>
<keyword evidence="2" id="KW-0645">Protease</keyword>
<proteinExistence type="predicted"/>
<dbReference type="PANTHER" id="PTHR39420">
    <property type="match status" value="1"/>
</dbReference>
<dbReference type="RefSeq" id="WP_377545464.1">
    <property type="nucleotide sequence ID" value="NZ_JBHSBN010000007.1"/>
</dbReference>
<dbReference type="EMBL" id="JBHSBN010000007">
    <property type="protein sequence ID" value="MFC4106924.1"/>
    <property type="molecule type" value="Genomic_DNA"/>
</dbReference>
<sequence length="421" mass="44784">MQQFMTQLQHLLASPGSGPVNWDLARQVAASQLAGGGDPMVNPYERNAVEEALRLADLWLEPTSALPSGIRTSVAWNRNEWIYKTLDAWRRLCDPVASRMVGAMGDLVPPEARAQLGPMQSMVTALGGALFGGQLGQALGSLAAEVLSAGDIGLPLGPAGTAALIPANIRAYGAGLELPEDEVRLYVALREAAHQRLFGHVPWLRGHVFAAVEAYASGITVNREAIEEAMGRVDPADPESVQAIALEGIFTPEDTPAQKAALTRLETALALIEGWVCHVVDTAAADRLPNLVRLGEAFRRRRAAGGPAEQTFAALVGLELRPRRLREAAALWAALTEHRDISGRDALWGHPDLLPSGDDFADPEAFARSQLDLGDLDDFNFDATEPAPEPGTDPPAGPKPAPGSDDRDDNGEAGPDRPTDG</sequence>
<keyword evidence="2" id="KW-0378">Hydrolase</keyword>
<dbReference type="SUPFAM" id="SSF55486">
    <property type="entry name" value="Metalloproteases ('zincins'), catalytic domain"/>
    <property type="match status" value="1"/>
</dbReference>
<dbReference type="InterPro" id="IPR042271">
    <property type="entry name" value="Zinicin_2_N"/>
</dbReference>
<name>A0ABV8KLD2_9ACTN</name>
<protein>
    <submittedName>
        <fullName evidence="2">Zinc-dependent metalloprotease</fullName>
    </submittedName>
</protein>
<reference evidence="3" key="1">
    <citation type="journal article" date="2019" name="Int. J. Syst. Evol. Microbiol.">
        <title>The Global Catalogue of Microorganisms (GCM) 10K type strain sequencing project: providing services to taxonomists for standard genome sequencing and annotation.</title>
        <authorList>
            <consortium name="The Broad Institute Genomics Platform"/>
            <consortium name="The Broad Institute Genome Sequencing Center for Infectious Disease"/>
            <person name="Wu L."/>
            <person name="Ma J."/>
        </authorList>
    </citation>
    <scope>NUCLEOTIDE SEQUENCE [LARGE SCALE GENOMIC DNA]</scope>
    <source>
        <strain evidence="3">2902at01</strain>
    </source>
</reference>
<dbReference type="Gene3D" id="1.20.150.30">
    <property type="entry name" value="Zincin-like metallopeptidase, N-terminal domain"/>
    <property type="match status" value="1"/>
</dbReference>
<evidence type="ECO:0000313" key="2">
    <source>
        <dbReference type="EMBL" id="MFC4106924.1"/>
    </source>
</evidence>